<keyword evidence="2" id="KW-1185">Reference proteome</keyword>
<dbReference type="InterPro" id="IPR007729">
    <property type="entry name" value="DGOK"/>
</dbReference>
<dbReference type="EMBL" id="JANEYT010000060">
    <property type="protein sequence ID" value="MCQ1060196.1"/>
    <property type="molecule type" value="Genomic_DNA"/>
</dbReference>
<proteinExistence type="predicted"/>
<dbReference type="CDD" id="cd24012">
    <property type="entry name" value="ASKHA_NBD_KDGal-kinase"/>
    <property type="match status" value="1"/>
</dbReference>
<dbReference type="RefSeq" id="WP_255044276.1">
    <property type="nucleotide sequence ID" value="NZ_JANEYT010000060.1"/>
</dbReference>
<dbReference type="Gene3D" id="3.30.420.310">
    <property type="entry name" value="2-keto-3-deoxy-galactonokinase, C-terminal domain"/>
    <property type="match status" value="1"/>
</dbReference>
<evidence type="ECO:0000313" key="1">
    <source>
        <dbReference type="EMBL" id="MCQ1060196.1"/>
    </source>
</evidence>
<reference evidence="1 2" key="1">
    <citation type="submission" date="2022-07" db="EMBL/GenBank/DDBJ databases">
        <title>Photobacterium pectinilyticum sp. nov., a marine bacterium isolated from surface seawater of Qingdao offshore.</title>
        <authorList>
            <person name="Wang X."/>
        </authorList>
    </citation>
    <scope>NUCLEOTIDE SEQUENCE [LARGE SCALE GENOMIC DNA]</scope>
    <source>
        <strain evidence="1 2">ZSDE20</strain>
    </source>
</reference>
<organism evidence="1 2">
    <name type="scientific">Photobacterium pectinilyticum</name>
    <dbReference type="NCBI Taxonomy" id="2906793"/>
    <lineage>
        <taxon>Bacteria</taxon>
        <taxon>Pseudomonadati</taxon>
        <taxon>Pseudomonadota</taxon>
        <taxon>Gammaproteobacteria</taxon>
        <taxon>Vibrionales</taxon>
        <taxon>Vibrionaceae</taxon>
        <taxon>Photobacterium</taxon>
    </lineage>
</organism>
<dbReference type="Proteomes" id="UP001524460">
    <property type="component" value="Unassembled WGS sequence"/>
</dbReference>
<sequence length="305" mass="33254">MGSSNTPYIAAIDWGTSSFRARIVGINGNVIETLSNGDGILVSKGHFSETLERNLASLDNYEIGLPIVMSGMIGSRNGWVEAPYTELPCSAQSLSLRLVRIEEYLPHQLYLIPGIKKTGDLSDVIRGEETEIIGAIEHLNLSRVMMVIPGTHSKVVTIDNGEISDFKTFLTGEIFHALCTSTILGSFGHNVDIRSEWFEKGVNNGLKTQHGGDLLNLLFTARSRVLVSDLPESASASFISGLLIGSEIGATDYQNRPVWIMGNGKLPQAYQRALSIADINCQIVPDNIVVAGTLSIFNRYKKEDL</sequence>
<comment type="caution">
    <text evidence="1">The sequence shown here is derived from an EMBL/GenBank/DDBJ whole genome shotgun (WGS) entry which is preliminary data.</text>
</comment>
<protein>
    <submittedName>
        <fullName evidence="1">2-dehydro-3-deoxygalactonokinase</fullName>
    </submittedName>
</protein>
<dbReference type="InterPro" id="IPR042257">
    <property type="entry name" value="DGOK_C"/>
</dbReference>
<dbReference type="InterPro" id="IPR042258">
    <property type="entry name" value="DGOK_N"/>
</dbReference>
<accession>A0ABT1N654</accession>
<dbReference type="Gene3D" id="3.30.420.300">
    <property type="entry name" value="2-keto-3-deoxy-galactonokinase, substrate binding domain"/>
    <property type="match status" value="1"/>
</dbReference>
<gene>
    <name evidence="1" type="ORF">NHN17_19320</name>
</gene>
<evidence type="ECO:0000313" key="2">
    <source>
        <dbReference type="Proteomes" id="UP001524460"/>
    </source>
</evidence>
<dbReference type="Pfam" id="PF05035">
    <property type="entry name" value="DGOK"/>
    <property type="match status" value="1"/>
</dbReference>
<name>A0ABT1N654_9GAMM</name>